<name>A0A383VGH0_TETOB</name>
<keyword evidence="3" id="KW-1185">Reference proteome</keyword>
<dbReference type="Proteomes" id="UP000256970">
    <property type="component" value="Unassembled WGS sequence"/>
</dbReference>
<evidence type="ECO:0000256" key="1">
    <source>
        <dbReference type="SAM" id="MobiDB-lite"/>
    </source>
</evidence>
<dbReference type="AlphaFoldDB" id="A0A383VGH0"/>
<accession>A0A383VGH0</accession>
<evidence type="ECO:0000313" key="3">
    <source>
        <dbReference type="Proteomes" id="UP000256970"/>
    </source>
</evidence>
<feature type="region of interest" description="Disordered" evidence="1">
    <location>
        <begin position="413"/>
        <end position="439"/>
    </location>
</feature>
<feature type="region of interest" description="Disordered" evidence="1">
    <location>
        <begin position="1"/>
        <end position="24"/>
    </location>
</feature>
<sequence>MAWPAPSSPQLDFVDLSAEPDCDSPPEAATAGLLAGGSDAQFFNGFWCDSPQRLDEGTLMPQQEQQQQQGLTSVPAAGWSSEGLHDGAATTAPAAFKLARVFGSSRNSAAAAAPAAWVHIAYPSYASDSAAFAAASASVQPPDVSYYAYAPQQPQEGDDALQLELQQPQQAAEEMQLTAAQRAKRAAWQDKLDKLSHADWQLLSVLNLPKATIKKGQAQLLAVLGVADEPDTSKYFYMQRGPQATLRGIVRRVIALFPEAYALYLRICRERGISEEGSQLDLSACEEFFAGLLAPLGSTAAAAAAYMPKMEERRPLREVEFTAGLASKAAGKAPGEEITAAQLNECFIPGGKNYEVDFGKLLELGIVANQVTLPLASPLERRAQLHSNSASNVSGSSAWPAAASDALPAAAARLTNSRQAHKRRAGAPSSSNNPLKKRREAAAALAHSALLLGRPAAAAAGMDDSVATVTAAASAYQ</sequence>
<feature type="region of interest" description="Disordered" evidence="1">
    <location>
        <begin position="60"/>
        <end position="86"/>
    </location>
</feature>
<gene>
    <name evidence="2" type="ORF">BQ4739_LOCUS4552</name>
</gene>
<dbReference type="EMBL" id="FNXT01000363">
    <property type="protein sequence ID" value="SZX64020.1"/>
    <property type="molecule type" value="Genomic_DNA"/>
</dbReference>
<protein>
    <submittedName>
        <fullName evidence="2">Uncharacterized protein</fullName>
    </submittedName>
</protein>
<evidence type="ECO:0000313" key="2">
    <source>
        <dbReference type="EMBL" id="SZX64020.1"/>
    </source>
</evidence>
<reference evidence="2 3" key="1">
    <citation type="submission" date="2016-10" db="EMBL/GenBank/DDBJ databases">
        <authorList>
            <person name="Cai Z."/>
        </authorList>
    </citation>
    <scope>NUCLEOTIDE SEQUENCE [LARGE SCALE GENOMIC DNA]</scope>
</reference>
<proteinExistence type="predicted"/>
<organism evidence="2 3">
    <name type="scientific">Tetradesmus obliquus</name>
    <name type="common">Green alga</name>
    <name type="synonym">Acutodesmus obliquus</name>
    <dbReference type="NCBI Taxonomy" id="3088"/>
    <lineage>
        <taxon>Eukaryota</taxon>
        <taxon>Viridiplantae</taxon>
        <taxon>Chlorophyta</taxon>
        <taxon>core chlorophytes</taxon>
        <taxon>Chlorophyceae</taxon>
        <taxon>CS clade</taxon>
        <taxon>Sphaeropleales</taxon>
        <taxon>Scenedesmaceae</taxon>
        <taxon>Tetradesmus</taxon>
    </lineage>
</organism>